<dbReference type="AlphaFoldDB" id="A0A0D3JZP6"/>
<name>A0A0D3JZP6_EMIH1</name>
<protein>
    <submittedName>
        <fullName evidence="1">Uncharacterized protein</fullName>
    </submittedName>
</protein>
<dbReference type="Proteomes" id="UP000013827">
    <property type="component" value="Unassembled WGS sequence"/>
</dbReference>
<dbReference type="GeneID" id="17274526"/>
<keyword evidence="2" id="KW-1185">Reference proteome</keyword>
<reference evidence="1" key="2">
    <citation type="submission" date="2024-10" db="UniProtKB">
        <authorList>
            <consortium name="EnsemblProtists"/>
        </authorList>
    </citation>
    <scope>IDENTIFICATION</scope>
</reference>
<dbReference type="Pfam" id="PF25296">
    <property type="entry name" value="Decapeptide"/>
    <property type="match status" value="3"/>
</dbReference>
<dbReference type="Gene3D" id="2.60.120.10">
    <property type="entry name" value="Jelly Rolls"/>
    <property type="match status" value="1"/>
</dbReference>
<proteinExistence type="predicted"/>
<reference evidence="2" key="1">
    <citation type="journal article" date="2013" name="Nature">
        <title>Pan genome of the phytoplankton Emiliania underpins its global distribution.</title>
        <authorList>
            <person name="Read B.A."/>
            <person name="Kegel J."/>
            <person name="Klute M.J."/>
            <person name="Kuo A."/>
            <person name="Lefebvre S.C."/>
            <person name="Maumus F."/>
            <person name="Mayer C."/>
            <person name="Miller J."/>
            <person name="Monier A."/>
            <person name="Salamov A."/>
            <person name="Young J."/>
            <person name="Aguilar M."/>
            <person name="Claverie J.M."/>
            <person name="Frickenhaus S."/>
            <person name="Gonzalez K."/>
            <person name="Herman E.K."/>
            <person name="Lin Y.C."/>
            <person name="Napier J."/>
            <person name="Ogata H."/>
            <person name="Sarno A.F."/>
            <person name="Shmutz J."/>
            <person name="Schroeder D."/>
            <person name="de Vargas C."/>
            <person name="Verret F."/>
            <person name="von Dassow P."/>
            <person name="Valentin K."/>
            <person name="Van de Peer Y."/>
            <person name="Wheeler G."/>
            <person name="Dacks J.B."/>
            <person name="Delwiche C.F."/>
            <person name="Dyhrman S.T."/>
            <person name="Glockner G."/>
            <person name="John U."/>
            <person name="Richards T."/>
            <person name="Worden A.Z."/>
            <person name="Zhang X."/>
            <person name="Grigoriev I.V."/>
            <person name="Allen A.E."/>
            <person name="Bidle K."/>
            <person name="Borodovsky M."/>
            <person name="Bowler C."/>
            <person name="Brownlee C."/>
            <person name="Cock J.M."/>
            <person name="Elias M."/>
            <person name="Gladyshev V.N."/>
            <person name="Groth M."/>
            <person name="Guda C."/>
            <person name="Hadaegh A."/>
            <person name="Iglesias-Rodriguez M.D."/>
            <person name="Jenkins J."/>
            <person name="Jones B.M."/>
            <person name="Lawson T."/>
            <person name="Leese F."/>
            <person name="Lindquist E."/>
            <person name="Lobanov A."/>
            <person name="Lomsadze A."/>
            <person name="Malik S.B."/>
            <person name="Marsh M.E."/>
            <person name="Mackinder L."/>
            <person name="Mock T."/>
            <person name="Mueller-Roeber B."/>
            <person name="Pagarete A."/>
            <person name="Parker M."/>
            <person name="Probert I."/>
            <person name="Quesneville H."/>
            <person name="Raines C."/>
            <person name="Rensing S.A."/>
            <person name="Riano-Pachon D.M."/>
            <person name="Richier S."/>
            <person name="Rokitta S."/>
            <person name="Shiraiwa Y."/>
            <person name="Soanes D.M."/>
            <person name="van der Giezen M."/>
            <person name="Wahlund T.M."/>
            <person name="Williams B."/>
            <person name="Wilson W."/>
            <person name="Wolfe G."/>
            <person name="Wurch L.L."/>
        </authorList>
    </citation>
    <scope>NUCLEOTIDE SEQUENCE</scope>
</reference>
<dbReference type="PANTHER" id="PTHR47121">
    <property type="entry name" value="THYLAKOID LUMENAL PROTEIN TL20.3, CHLOROPLASTIC"/>
    <property type="match status" value="1"/>
</dbReference>
<organism evidence="1 2">
    <name type="scientific">Emiliania huxleyi (strain CCMP1516)</name>
    <dbReference type="NCBI Taxonomy" id="280463"/>
    <lineage>
        <taxon>Eukaryota</taxon>
        <taxon>Haptista</taxon>
        <taxon>Haptophyta</taxon>
        <taxon>Prymnesiophyceae</taxon>
        <taxon>Isochrysidales</taxon>
        <taxon>Noelaerhabdaceae</taxon>
        <taxon>Emiliania</taxon>
    </lineage>
</organism>
<dbReference type="SUPFAM" id="SSF51182">
    <property type="entry name" value="RmlC-like cupins"/>
    <property type="match status" value="1"/>
</dbReference>
<dbReference type="InterPro" id="IPR014710">
    <property type="entry name" value="RmlC-like_jellyroll"/>
</dbReference>
<dbReference type="InterPro" id="IPR057481">
    <property type="entry name" value="Decapeptide"/>
</dbReference>
<dbReference type="RefSeq" id="XP_005781410.1">
    <property type="nucleotide sequence ID" value="XM_005781353.1"/>
</dbReference>
<evidence type="ECO:0000313" key="2">
    <source>
        <dbReference type="Proteomes" id="UP000013827"/>
    </source>
</evidence>
<dbReference type="KEGG" id="ehx:EMIHUDRAFT_234350"/>
<dbReference type="PaxDb" id="2903-EOD28981"/>
<dbReference type="PANTHER" id="PTHR47121:SF2">
    <property type="entry name" value="THYLAKOID LUMENAL PROTEIN TL20.3, CHLOROPLASTIC"/>
    <property type="match status" value="1"/>
</dbReference>
<dbReference type="InterPro" id="IPR011051">
    <property type="entry name" value="RmlC_Cupin_sf"/>
</dbReference>
<accession>A0A0D3JZP6</accession>
<sequence length="844" mass="90144">MWTWAIAAAFAAAEADPERLPTRQLAVGIEAGDPASVRQLVTRLVWLEDAVQALQSELAESRASQPKATCSGSPDAADDKCNEMKAAGEACAVAKRAGCALTSIRKAGYTATEARAVGFTLAEMEDAGYIEGLMAAGYTAQEAKEAGYSSGEAKIAGFVNGLQSAGYQLLDVKAAGYTLEEIRTAGYSCSDAKEAGYTLQEIKAAGYSCSDAKTAGYTLQAIKAAGYTLQEISTARYSCSDVKAAGYTLEEIKTAGYSLAKIRTAGYSCSDVKAAGYSLAEISTAGYSCSDVKAAGYTLEEIKTAGYSLAKIRTAGYSCSDVKAAGYSLAEIRTAGYSCSDVKAAGYTLEEIRTAGYSWGDVKAVGYSVSDAKEVGYTLQEFRTAGYSCGDAKAAGYTLEESRTAGYSCSDAKAAGCTLPETTAAGYTCKEAGYTLQAAGYVEDLKAAGYSASEVKAAGYTTLREMKAAGFTPFQCHQAGFGRAELKDAGWYYAAYDDWERPLRAKASKATALAQQRWLAGDADWKNAEESSTFARNCDLSQTHLVKAADAKWTSSSHCFQCALNTVHECDDFGDDIHTFPDIRRKWLSAQVSGSVHYPRVRYIVDYPPNTPRLPYHDHPGGEEYIVFTGRFADTNFAQASAAVPPPPRPPSSAGAHPAAGRTEILTWWGLMQATSATESAQHVALCPRLLVPRQREASWIDGPRRGWAISKDGLETRIERWAPHAEKARLPTPKAGPIKEIYLLRGSLSAAQRVEGATAGEALGLLAEGDWICFAHEVSQVDAAAGPDGATLLVKELLPYDSWRRHVLQDVRQSWHSWSEPPSLLTIAIDLRCGGGGECCARQ</sequence>
<dbReference type="EnsemblProtists" id="EOD28981">
    <property type="protein sequence ID" value="EOD28981"/>
    <property type="gene ID" value="EMIHUDRAFT_234350"/>
</dbReference>
<evidence type="ECO:0000313" key="1">
    <source>
        <dbReference type="EnsemblProtists" id="EOD28981"/>
    </source>
</evidence>
<dbReference type="InterPro" id="IPR053285">
    <property type="entry name" value="Thylakoid_lumenal_pentapeptide"/>
</dbReference>
<dbReference type="HOGENOM" id="CLU_337549_0_0_1"/>